<comment type="caution">
    <text evidence="2">The sequence shown here is derived from an EMBL/GenBank/DDBJ whole genome shotgun (WGS) entry which is preliminary data.</text>
</comment>
<dbReference type="Gene3D" id="2.170.270.10">
    <property type="entry name" value="SET domain"/>
    <property type="match status" value="1"/>
</dbReference>
<evidence type="ECO:0000313" key="3">
    <source>
        <dbReference type="Proteomes" id="UP000669133"/>
    </source>
</evidence>
<dbReference type="InterPro" id="IPR001214">
    <property type="entry name" value="SET_dom"/>
</dbReference>
<protein>
    <recommendedName>
        <fullName evidence="1">SET domain-containing protein</fullName>
    </recommendedName>
</protein>
<dbReference type="GeneID" id="93650934"/>
<dbReference type="EMBL" id="JAEOAQ010000002">
    <property type="protein sequence ID" value="KAG5420424.1"/>
    <property type="molecule type" value="Genomic_DNA"/>
</dbReference>
<evidence type="ECO:0000313" key="2">
    <source>
        <dbReference type="EMBL" id="KAG5420424.1"/>
    </source>
</evidence>
<feature type="domain" description="SET" evidence="1">
    <location>
        <begin position="50"/>
        <end position="284"/>
    </location>
</feature>
<organism evidence="2 3">
    <name type="scientific">Candida metapsilosis</name>
    <dbReference type="NCBI Taxonomy" id="273372"/>
    <lineage>
        <taxon>Eukaryota</taxon>
        <taxon>Fungi</taxon>
        <taxon>Dikarya</taxon>
        <taxon>Ascomycota</taxon>
        <taxon>Saccharomycotina</taxon>
        <taxon>Pichiomycetes</taxon>
        <taxon>Debaryomycetaceae</taxon>
        <taxon>Candida/Lodderomyces clade</taxon>
        <taxon>Candida</taxon>
    </lineage>
</organism>
<dbReference type="Pfam" id="PF00856">
    <property type="entry name" value="SET"/>
    <property type="match status" value="1"/>
</dbReference>
<dbReference type="PROSITE" id="PS50280">
    <property type="entry name" value="SET"/>
    <property type="match status" value="1"/>
</dbReference>
<dbReference type="GO" id="GO:0005634">
    <property type="term" value="C:nucleus"/>
    <property type="evidence" value="ECO:0007669"/>
    <property type="project" value="TreeGrafter"/>
</dbReference>
<gene>
    <name evidence="2" type="ORF">I9W82_002305</name>
</gene>
<sequence>MSQLTTLDKFNIAKLQSETTKNKDSPDYWRFRLAIKLIQDIYMFPSDESCKREFYDTISNDKMRVVGKELTPGERSAVANADLTIGSEIMNISTAAVLFDQEGDTPPKYTTQYQEIFQPMLINSKANKESNRVILLTFLVLFNYLEDSEFASKVNNLCTHQRQIRLASDVRNFRDSIKSQMVELFHFYFKDYSLAMEFFKKGQIKMAKSNWKFLENLINVVMVNHSVLRNHQLERVGLYLDPEFAIINHSCLPNCLQIESGFKRYSVANSLPIQANEEITVNYIEVTTPVEIRAYKLFTKYHFHCQCHLCSSKHDVFFTMQCNECLKQIKSSSLTAVLTTPNTILKEQSCSKCFHPFDLDVYTRQIQIRNFFIAIILIPKSNYNINDEGYFSLLLKEFAGLIEKNGASALVKLLVDSIETFQIVGTRVSFVKHLIDEVMTTKVFALYTFPFNVIVEKISNDACECSDFDTSLESLKYYSRVLFAVKFPADLSSQLFFDECVFLELAQRIENLMAVLVEEQVGTFFGTFEESMELFARCAYFFYKHVHCKFEIEHIEEKLLQLRHGYHPVKSKRSIHSCLERLFSYANANIFITKTRFLIFNAKQEQVTLFHTFDSDDYM</sequence>
<dbReference type="CDD" id="cd20071">
    <property type="entry name" value="SET_SMYD"/>
    <property type="match status" value="1"/>
</dbReference>
<dbReference type="InterPro" id="IPR050869">
    <property type="entry name" value="H3K4_H4K5_MeTrfase"/>
</dbReference>
<name>A0A8H8DC43_9ASCO</name>
<dbReference type="Proteomes" id="UP000669133">
    <property type="component" value="Unassembled WGS sequence"/>
</dbReference>
<dbReference type="SUPFAM" id="SSF82199">
    <property type="entry name" value="SET domain"/>
    <property type="match status" value="2"/>
</dbReference>
<accession>A0A8H8DC43</accession>
<dbReference type="PANTHER" id="PTHR12197">
    <property type="entry name" value="HISTONE-LYSINE N-METHYLTRANSFERASE SMYD"/>
    <property type="match status" value="1"/>
</dbReference>
<dbReference type="AlphaFoldDB" id="A0A8H8DC43"/>
<keyword evidence="3" id="KW-1185">Reference proteome</keyword>
<dbReference type="RefSeq" id="XP_067549540.1">
    <property type="nucleotide sequence ID" value="XM_067691146.1"/>
</dbReference>
<evidence type="ECO:0000259" key="1">
    <source>
        <dbReference type="PROSITE" id="PS50280"/>
    </source>
</evidence>
<dbReference type="PANTHER" id="PTHR12197:SF251">
    <property type="entry name" value="EG:BACR7C10.4 PROTEIN"/>
    <property type="match status" value="1"/>
</dbReference>
<dbReference type="OrthoDB" id="5945798at2759"/>
<reference evidence="2 3" key="1">
    <citation type="submission" date="2020-12" db="EMBL/GenBank/DDBJ databases">
        <title>Effect of drift, selection, and recombination on the evolution of hybrid genomes in Candida yeast pathogens.</title>
        <authorList>
            <person name="Mixao V."/>
            <person name="Ksiezopolska E."/>
            <person name="Saus E."/>
            <person name="Boekhout T."/>
            <person name="Gacser A."/>
            <person name="Gabaldon T."/>
        </authorList>
    </citation>
    <scope>NUCLEOTIDE SEQUENCE [LARGE SCALE GENOMIC DNA]</scope>
    <source>
        <strain evidence="2 3">BP57</strain>
    </source>
</reference>
<dbReference type="InterPro" id="IPR046341">
    <property type="entry name" value="SET_dom_sf"/>
</dbReference>
<proteinExistence type="predicted"/>